<feature type="region of interest" description="Disordered" evidence="2">
    <location>
        <begin position="716"/>
        <end position="736"/>
    </location>
</feature>
<dbReference type="OMA" id="NIANFRT"/>
<dbReference type="KEGG" id="gla:GL50803_00113219"/>
<dbReference type="HOGENOM" id="CLU_225506_0_0_1"/>
<proteinExistence type="predicted"/>
<dbReference type="Gene3D" id="1.20.5.190">
    <property type="match status" value="2"/>
</dbReference>
<evidence type="ECO:0000256" key="1">
    <source>
        <dbReference type="ARBA" id="ARBA00022737"/>
    </source>
</evidence>
<dbReference type="Pfam" id="PF00612">
    <property type="entry name" value="IQ"/>
    <property type="match status" value="5"/>
</dbReference>
<accession>A8BZ05</accession>
<sequence length="3191" mass="363436">MRGFTFSVGGGCRNAPVDFGPCRAGTSTVIEVLFSSTLSVSVNVSISNLPRHIDAVPKQFILNPSSKMNVKFTWVSKDTKFQILNETLNVESQKSVQHLVLLGLATEKELNIFFSASNEKLYFRILGRPETFFVQSPIFEDTAGSEAFISRTALAQKGTDPFVLLSDRAIYDKVLHHGSNILNNFTNSLLHTSYLAGYEVFQATFLRDTLPNILMTAHRRYSQAIPAIRRKITFRGDISAPLDQQCRSMLSLALESIDGAIFRLVCDCLYRPQPNLFALFDLPQVRIADILLKLQQSEIVKQLFCRGSAGLQNRALSIEDQRVNKTRNCNLFIVVLCFIDLSLIVYKASGILRPLQHHVETVAATGKRSSITQARTLTEFLNSYYTIIGSTGGLSTILNDLGFSWFNQSIEQPHPISSISSPLKNENIANFRTLLPHLLLYMSRKREYCPGALKIPAETYEEIIENMRILISFCWPHKLVLEASKGLNKNLASLPSLTKTMLNKIILTIIKENQMAGLLCSEKVFLACLNSTVETSMISISCQQIFKRLKYVFNPSNSPIVRTVDRMYDEFRRKQEALTRSSVMLSNASVLDIIISGSQAHPSFTGKKHRTLLATLERHLSSHRYSEFLLLALQMVALVHGYDLNGVIFDPRDCVNNGLLLIMIARVILPTGRRIFPGKTLWKFNFAGTLQSSMVLSTYSEPECYNNDDVSEPEDGFSCSLRKSSTTDPSGWDDTRSSKFERFSSTRIATLSEKEPTLSQIIMQQQERDGYVKPEHNVLRLADFYSCHLAFISALERYEELLQKWDYSLSLEVFANRHSILRVLPSFVYSDNIRERTRYSFSLFRLIDAYTRSMGSTLPNTSMLSYYVSILFVTALVSNDYCLTGDIKLELLHISPEERDYQNLLNKYAKKTEQYRIRTRVDRRIAAIQASCRGFLARQYYRRVRYSALVIQHMWRTKLYHFEKGYLLTAQARRNLYLRALLTHESRPQDDIFNTEPGKRVLKAVLSIQRYVKQRALRRVMPTIQIYLATKRRTLASHTTMQAVRVLQYHMLAYSLLSFLRLLADAERIFKLSWSDVKLFLPTALRGSLSLAESCDLLELQITGTATSPNTNRFTNLGFSTQYLHIGPYLSISRSKAQLEEYIARISSVGTVFRASYAGYIVRRTLALMLSRASSYPHQSINHKQSIFYGARWMQYHPADVLHVLLSRQYSVENREYVLSAYIAEYHGLLSSVLLIQAFFRGTKERLRARVLQAIVRQMIGTSNLQDITDSFYIFVLREATRSVGLLEAEALKKLGKRLTVDQYIQMITLFMDTLLLRVSRIQAAFRGCKLRTTLYRIRCACCNDFILMRFAISNDFNYYALVDAEMIILRCMRRHRQRVLVARAIQAAPSAVKLFIDEASLRGIQTIADFNAYQDRILRAATLLQSMVRMLITIRNINCVMTVSPILLRYPIICDGLLLPTVIFREVMLKHVIDNTVRLQSCARGYRVRLRQQLLHLLLEKMLGITCSTSFHHDTASRIKQIVIRRLDLVTCSPKDILEHTDGVSRSVVILQAHIRGWVVRRNYRDGVLVSVRIIQRAIKTYLHNLFTKLVKKHDTLLNDLPLLISVGIVSQDIDVGLRRDIPYLSAGSLAMLQDTCDRLLCALASFRGVVVRLRLRRLRDISTTQCIFRMLWHQASVHDQLPPSVTSTLKIYGLLNSKSIILQTYMRRRLVHLRLGLIQHLTNKLVNLEMQSQSSVARFVKQTVLYVALQAGLTDAAIFDALDATTESITLIQQTIRRRVLIRNIGLLKIMHLTFSNLSPLPFHMIIQFFRNVAADRLLWTIRSRKRSTAILYIIDKSLERVQARALSYLALQMQHTYNRLELDPILYDLLCDPNVQSSSALQRAYEELDRSTRMIQAWLRGCRARRLVSTCRATLLAHCSHVDSRLQRILLHHLHRCENQLESVESVVLTLVSAATCIQRYYRGWCVRWTLKRIAPSLAYLMLNRGFLRTTDACANFYNSILKAVQIIQLHARLFLCAQSSVQLAQINMLLQNDGSVDLLDYLSSKDTTRKISSEELWRKAHGLKESFTYLQAFIRCFLVRKSVLAFRSLCIYFGLNKVCPSLLLELARNASGMLFSDTRVLCYPSRVEPSLKWIRIASDIILQRLVLHQRGATIRLLRSFPLPACCYVHRYIDGTNPRLILRPDKCADIAAQLMHSATVIQSMYRGYVTRKTIKHVVMSCKGDTILAQTLLDNIFVAASKLSSNASLKARSMILFSASVDVAEQVLSSAALVIQRTFRLRMRNKRLSIARFYGEKYFSVEDLKGRDAFRHRELALLRGATTIQYHYRKYSFLAHLAQYTKGDTRLMSIFLWNLQQKQSLDGFTGNLAYKQCLLNMQLVGALLSSAAVTIQKRCRGYMVHKIYLTLQQCQNIGIYPWMILNLLSTDASNKLIYSCITDSIHVVSTRVACIQAYARGYIQRASSVTVAAGYNLFLTQQEKLSGPAVIMRVCRAIDAAEKLLSAHAKSYLIRTRLDCLRRYSAVPPPDQIDSILTTRIKFQNYLLIVVATLTIQCHSRGFLAVCSLRQAVPRGMQLYLPQALMTIPSKCALLTDIIINLIVHIQTSTRRYLASKSMGYILKHLDKKTFNLFFTASDLRLPSAVLDKIQLILSSASLIAIRGRAFITRKTYLYVQMSGLLKFLPATFAYSHYSRAIEYIKDLFHCILLIQAGARGFFVRHKIKTIKEVVLEYGATLDSLLLQLIWERTVPNHFNSVTTYSDSYYERFDVGSASNNALSVFDAAALIAHSAILIQKYFRGYAAYTTASLCKKFGIHFTWNVDKGFGGGVVVIQSAIRGWNIRVMLASMDVWERSLFLSKGAHLHLHCPSQLAVFRAEINEAALTLGRICRGFIIRSESRAFKHALGKIRHKPTRRAFKSTLEPLSIHLNIKAAMQEATRFSAALHIQAHYRGNKDRASIPQRLWRKIQHIRERLADSLAHGDKTKTVAKQILIHKAILFKAEHPHNNPRSVTKLNYFCNLYSPSAGYIFSRDFCDIIIDVIGSTITTPVLQQYNVFRDGCCLITKMLTYNPPTCKFDTLNLANFQELVKVSSPKVQHASAKVPSPYALTPTSIKPSLMRLPDTLINAIDFNREDGDICADAEELLCTIMRCAEQSGYDKSYFISECEKLEELHEAGLLKSSLGICSSKICDA</sequence>
<dbReference type="GeneID" id="5696959"/>
<keyword evidence="4" id="KW-1185">Reference proteome</keyword>
<comment type="caution">
    <text evidence="3">The sequence shown here is derived from an EMBL/GenBank/DDBJ whole genome shotgun (WGS) entry which is preliminary data.</text>
</comment>
<reference evidence="3 4" key="1">
    <citation type="journal article" date="2007" name="Science">
        <title>Genomic minimalism in the early diverging intestinal parasite Giardia lamblia.</title>
        <authorList>
            <person name="Morrison H.G."/>
            <person name="McArthur A.G."/>
            <person name="Gillin F.D."/>
            <person name="Aley S.B."/>
            <person name="Adam R.D."/>
            <person name="Olsen G.J."/>
            <person name="Best A.A."/>
            <person name="Cande W.Z."/>
            <person name="Chen F."/>
            <person name="Cipriano M.J."/>
            <person name="Davids B.J."/>
            <person name="Dawson S.C."/>
            <person name="Elmendorf H.G."/>
            <person name="Hehl A.B."/>
            <person name="Holder M.E."/>
            <person name="Huse S.M."/>
            <person name="Kim U.U."/>
            <person name="Lasek-Nesselquist E."/>
            <person name="Manning G."/>
            <person name="Nigam A."/>
            <person name="Nixon J.E."/>
            <person name="Palm D."/>
            <person name="Passamaneck N.E."/>
            <person name="Prabhu A."/>
            <person name="Reich C.I."/>
            <person name="Reiner D.S."/>
            <person name="Samuelson J."/>
            <person name="Svard S.G."/>
            <person name="Sogin M.L."/>
        </authorList>
    </citation>
    <scope>NUCLEOTIDE SEQUENCE [LARGE SCALE GENOMIC DNA]</scope>
    <source>
        <strain evidence="3 4">WB C6</strain>
    </source>
</reference>
<keyword evidence="1" id="KW-0677">Repeat</keyword>
<evidence type="ECO:0000256" key="2">
    <source>
        <dbReference type="SAM" id="MobiDB-lite"/>
    </source>
</evidence>
<protein>
    <submittedName>
        <fullName evidence="3">IQ calmodulin-binding motif-containing protein</fullName>
    </submittedName>
</protein>
<evidence type="ECO:0000313" key="4">
    <source>
        <dbReference type="Proteomes" id="UP000001548"/>
    </source>
</evidence>
<dbReference type="InterPro" id="IPR000048">
    <property type="entry name" value="IQ_motif_EF-hand-BS"/>
</dbReference>
<gene>
    <name evidence="3" type="ORF">GL50803_00113219</name>
</gene>
<dbReference type="Proteomes" id="UP000001548">
    <property type="component" value="Unassembled WGS sequence"/>
</dbReference>
<dbReference type="PANTHER" id="PTHR22590">
    <property type="entry name" value="MYOSIN MOTOR DOMAIN-CONTAINING PROTEIN"/>
    <property type="match status" value="1"/>
</dbReference>
<dbReference type="EMBL" id="AACB03000001">
    <property type="protein sequence ID" value="KAE8304842.1"/>
    <property type="molecule type" value="Genomic_DNA"/>
</dbReference>
<organism evidence="3 4">
    <name type="scientific">Giardia intestinalis (strain ATCC 50803 / WB clone C6)</name>
    <name type="common">Giardia lamblia</name>
    <dbReference type="NCBI Taxonomy" id="184922"/>
    <lineage>
        <taxon>Eukaryota</taxon>
        <taxon>Metamonada</taxon>
        <taxon>Diplomonadida</taxon>
        <taxon>Hexamitidae</taxon>
        <taxon>Giardiinae</taxon>
        <taxon>Giardia</taxon>
    </lineage>
</organism>
<dbReference type="SMART" id="SM00015">
    <property type="entry name" value="IQ"/>
    <property type="match status" value="21"/>
</dbReference>
<dbReference type="CDD" id="cd23767">
    <property type="entry name" value="IQCD"/>
    <property type="match status" value="1"/>
</dbReference>
<name>A8BZ05_GIAIC</name>
<dbReference type="InterPro" id="IPR052318">
    <property type="entry name" value="CellDiv_DevSignal_Domain"/>
</dbReference>
<dbReference type="PANTHER" id="PTHR22590:SF5">
    <property type="entry name" value="MYOSIN MOTOR DOMAIN-CONTAINING PROTEIN"/>
    <property type="match status" value="1"/>
</dbReference>
<dbReference type="VEuPathDB" id="GiardiaDB:GL50803_113219"/>
<evidence type="ECO:0000313" key="3">
    <source>
        <dbReference type="EMBL" id="KAE8304842.1"/>
    </source>
</evidence>
<dbReference type="PROSITE" id="PS50096">
    <property type="entry name" value="IQ"/>
    <property type="match status" value="8"/>
</dbReference>
<dbReference type="RefSeq" id="XP_001704110.1">
    <property type="nucleotide sequence ID" value="XM_001704058.1"/>
</dbReference>